<proteinExistence type="predicted"/>
<evidence type="ECO:0000313" key="2">
    <source>
        <dbReference type="EMBL" id="RYR17620.1"/>
    </source>
</evidence>
<evidence type="ECO:0000256" key="1">
    <source>
        <dbReference type="SAM" id="MobiDB-lite"/>
    </source>
</evidence>
<name>A0A444ZTQ5_ARAHY</name>
<reference evidence="2 3" key="1">
    <citation type="submission" date="2019-01" db="EMBL/GenBank/DDBJ databases">
        <title>Sequencing of cultivated peanut Arachis hypogaea provides insights into genome evolution and oil improvement.</title>
        <authorList>
            <person name="Chen X."/>
        </authorList>
    </citation>
    <scope>NUCLEOTIDE SEQUENCE [LARGE SCALE GENOMIC DNA]</scope>
    <source>
        <strain evidence="3">cv. Fuhuasheng</strain>
        <tissue evidence="2">Leaves</tissue>
    </source>
</reference>
<feature type="compositionally biased region" description="Basic and acidic residues" evidence="1">
    <location>
        <begin position="141"/>
        <end position="156"/>
    </location>
</feature>
<protein>
    <submittedName>
        <fullName evidence="2">Uncharacterized protein</fullName>
    </submittedName>
</protein>
<keyword evidence="3" id="KW-1185">Reference proteome</keyword>
<gene>
    <name evidence="2" type="ORF">Ahy_B03g062321</name>
</gene>
<sequence length="168" mass="19646">MLRSTESLFLFAHHRREAEEITQIKTSSSDETVVPKETVELLEKSDLYFFSPEHPPLIEPAQKAFDWAVDEKLKYCTYLIDLPCFYPRNKLLPSSISPAALHASRIRNLLILKLHQVRICLDNLRLRQRIVIERKKYEMEAATANDKEKSEQRVDELESQMEMRATKG</sequence>
<accession>A0A444ZTQ5</accession>
<dbReference type="PANTHER" id="PTHR47016">
    <property type="entry name" value="ATP-DEPENDENT CLP PROTEASE ATP-BINDING SUBUNIT CLPT1, CHLOROPLASTIC"/>
    <property type="match status" value="1"/>
</dbReference>
<dbReference type="Proteomes" id="UP000289738">
    <property type="component" value="Chromosome B03"/>
</dbReference>
<dbReference type="AlphaFoldDB" id="A0A444ZTQ5"/>
<dbReference type="PANTHER" id="PTHR47016:SF1">
    <property type="entry name" value="ATP-DEPENDENT CLP PROTEASE ATP-BINDING SUBUNIT CLPT1, CHLOROPLASTIC"/>
    <property type="match status" value="1"/>
</dbReference>
<dbReference type="EMBL" id="SDMP01000013">
    <property type="protein sequence ID" value="RYR17620.1"/>
    <property type="molecule type" value="Genomic_DNA"/>
</dbReference>
<feature type="region of interest" description="Disordered" evidence="1">
    <location>
        <begin position="141"/>
        <end position="168"/>
    </location>
</feature>
<organism evidence="2 3">
    <name type="scientific">Arachis hypogaea</name>
    <name type="common">Peanut</name>
    <dbReference type="NCBI Taxonomy" id="3818"/>
    <lineage>
        <taxon>Eukaryota</taxon>
        <taxon>Viridiplantae</taxon>
        <taxon>Streptophyta</taxon>
        <taxon>Embryophyta</taxon>
        <taxon>Tracheophyta</taxon>
        <taxon>Spermatophyta</taxon>
        <taxon>Magnoliopsida</taxon>
        <taxon>eudicotyledons</taxon>
        <taxon>Gunneridae</taxon>
        <taxon>Pentapetalae</taxon>
        <taxon>rosids</taxon>
        <taxon>fabids</taxon>
        <taxon>Fabales</taxon>
        <taxon>Fabaceae</taxon>
        <taxon>Papilionoideae</taxon>
        <taxon>50 kb inversion clade</taxon>
        <taxon>dalbergioids sensu lato</taxon>
        <taxon>Dalbergieae</taxon>
        <taxon>Pterocarpus clade</taxon>
        <taxon>Arachis</taxon>
    </lineage>
</organism>
<comment type="caution">
    <text evidence="2">The sequence shown here is derived from an EMBL/GenBank/DDBJ whole genome shotgun (WGS) entry which is preliminary data.</text>
</comment>
<evidence type="ECO:0000313" key="3">
    <source>
        <dbReference type="Proteomes" id="UP000289738"/>
    </source>
</evidence>
<dbReference type="InterPro" id="IPR044217">
    <property type="entry name" value="CLPT1/2"/>
</dbReference>